<reference evidence="3" key="1">
    <citation type="submission" date="2018-12" db="EMBL/GenBank/DDBJ databases">
        <title>The complete genome of Metarhizium rileyi, a key fungal pathogen of Lepidoptera.</title>
        <authorList>
            <person name="Binneck E."/>
            <person name="Lastra C.C.L."/>
            <person name="Sosa-Gomez D.R."/>
        </authorList>
    </citation>
    <scope>NUCLEOTIDE SEQUENCE [LARGE SCALE GENOMIC DNA]</scope>
    <source>
        <strain evidence="3">Cep018-CH2</strain>
    </source>
</reference>
<feature type="region of interest" description="Disordered" evidence="1">
    <location>
        <begin position="56"/>
        <end position="82"/>
    </location>
</feature>
<sequence>MNHDPWSSQLSALKAAGHVGEPNRPPIEPPCDFLPLPNGPQSMPCFAGRSQCRLPAQGWETHDEAPISSSPEDSISTPLVRK</sequence>
<dbReference type="EMBL" id="SBHS01000031">
    <property type="protein sequence ID" value="TWU72231.1"/>
    <property type="molecule type" value="Genomic_DNA"/>
</dbReference>
<feature type="compositionally biased region" description="Polar residues" evidence="1">
    <location>
        <begin position="1"/>
        <end position="11"/>
    </location>
</feature>
<evidence type="ECO:0000313" key="2">
    <source>
        <dbReference type="EMBL" id="TWU72231.1"/>
    </source>
</evidence>
<name>A0A5C6G7C8_METRR</name>
<proteinExistence type="predicted"/>
<accession>A0A5C6G7C8</accession>
<organism evidence="2 3">
    <name type="scientific">Metarhizium rileyi (strain RCEF 4871)</name>
    <name type="common">Nomuraea rileyi</name>
    <dbReference type="NCBI Taxonomy" id="1649241"/>
    <lineage>
        <taxon>Eukaryota</taxon>
        <taxon>Fungi</taxon>
        <taxon>Dikarya</taxon>
        <taxon>Ascomycota</taxon>
        <taxon>Pezizomycotina</taxon>
        <taxon>Sordariomycetes</taxon>
        <taxon>Hypocreomycetidae</taxon>
        <taxon>Hypocreales</taxon>
        <taxon>Clavicipitaceae</taxon>
        <taxon>Metarhizium</taxon>
    </lineage>
</organism>
<comment type="caution">
    <text evidence="2">The sequence shown here is derived from an EMBL/GenBank/DDBJ whole genome shotgun (WGS) entry which is preliminary data.</text>
</comment>
<protein>
    <submittedName>
        <fullName evidence="2">Uncharacterized protein</fullName>
    </submittedName>
</protein>
<evidence type="ECO:0000256" key="1">
    <source>
        <dbReference type="SAM" id="MobiDB-lite"/>
    </source>
</evidence>
<feature type="compositionally biased region" description="Polar residues" evidence="1">
    <location>
        <begin position="67"/>
        <end position="82"/>
    </location>
</feature>
<evidence type="ECO:0000313" key="3">
    <source>
        <dbReference type="Proteomes" id="UP000317257"/>
    </source>
</evidence>
<dbReference type="AlphaFoldDB" id="A0A5C6G7C8"/>
<feature type="region of interest" description="Disordered" evidence="1">
    <location>
        <begin position="1"/>
        <end position="28"/>
    </location>
</feature>
<gene>
    <name evidence="2" type="ORF">ED733_003878</name>
</gene>
<dbReference type="Proteomes" id="UP000317257">
    <property type="component" value="Unassembled WGS sequence"/>
</dbReference>